<evidence type="ECO:0000313" key="2">
    <source>
        <dbReference type="EMBL" id="MDX3703031.1"/>
    </source>
</evidence>
<dbReference type="SUPFAM" id="SSF50974">
    <property type="entry name" value="Nitrous oxide reductase, N-terminal domain"/>
    <property type="match status" value="1"/>
</dbReference>
<dbReference type="Proteomes" id="UP001271274">
    <property type="component" value="Unassembled WGS sequence"/>
</dbReference>
<gene>
    <name evidence="2" type="ORF">PV662_25315</name>
</gene>
<dbReference type="PANTHER" id="PTHR47197">
    <property type="entry name" value="PROTEIN NIRF"/>
    <property type="match status" value="1"/>
</dbReference>
<keyword evidence="1" id="KW-0732">Signal</keyword>
<feature type="signal peptide" evidence="1">
    <location>
        <begin position="1"/>
        <end position="32"/>
    </location>
</feature>
<feature type="chain" id="PRO_5046944435" evidence="1">
    <location>
        <begin position="33"/>
        <end position="421"/>
    </location>
</feature>
<dbReference type="RefSeq" id="WP_046706842.1">
    <property type="nucleotide sequence ID" value="NZ_JARAUR010000081.1"/>
</dbReference>
<evidence type="ECO:0000256" key="1">
    <source>
        <dbReference type="SAM" id="SignalP"/>
    </source>
</evidence>
<dbReference type="Gene3D" id="2.130.10.10">
    <property type="entry name" value="YVTN repeat-like/Quinoprotein amine dehydrogenase"/>
    <property type="match status" value="2"/>
</dbReference>
<keyword evidence="3" id="KW-1185">Reference proteome</keyword>
<evidence type="ECO:0000313" key="3">
    <source>
        <dbReference type="Proteomes" id="UP001271274"/>
    </source>
</evidence>
<dbReference type="PANTHER" id="PTHR47197:SF3">
    <property type="entry name" value="DIHYDRO-HEME D1 DEHYDROGENASE"/>
    <property type="match status" value="1"/>
</dbReference>
<organism evidence="2 3">
    <name type="scientific">Streptomyces europaeiscabiei</name>
    <dbReference type="NCBI Taxonomy" id="146819"/>
    <lineage>
        <taxon>Bacteria</taxon>
        <taxon>Bacillati</taxon>
        <taxon>Actinomycetota</taxon>
        <taxon>Actinomycetes</taxon>
        <taxon>Kitasatosporales</taxon>
        <taxon>Streptomycetaceae</taxon>
        <taxon>Streptomyces</taxon>
    </lineage>
</organism>
<accession>A0ABU4NK29</accession>
<dbReference type="InterPro" id="IPR051200">
    <property type="entry name" value="Host-pathogen_enzymatic-act"/>
</dbReference>
<dbReference type="EMBL" id="JARAYU010000009">
    <property type="protein sequence ID" value="MDX3703031.1"/>
    <property type="molecule type" value="Genomic_DNA"/>
</dbReference>
<proteinExistence type="predicted"/>
<name>A0ABU4NK29_9ACTN</name>
<sequence>MTVPRTPRRFRPRHLGAVVSALALTASAAASATPASAAADLREVMFVGNNWEGTADVIKSSGDFAKVGRVNVIPDKAARIAEINADPIKWIAYMTIRNSVGEGHDQYVDDMYSTPDGSSMVVSRPSFADVVSINLTTGAINWRFPVSGYRSDHMAVSPDGKRVAVSASTANTVHVLDIVTGKQLGSFKTGDKPHENIFTSDGKYVWNMAIGDVNTQTDAPWLDWTKGDRKITVVDTNTFQQVKVIDMRERLNAIGLSDYSDAVRPAAFSPDETKLYFQVSFFNGFFEYDIATDKITRTKTLPKSAGVSDDRTTFVNDSRHHGLTMKPDGTKLCIAGTMDDYATVVDRATLQEGPLVPVSKPYWSTVSGDGKSCVVSESGADQVTAIDFATGRKTVSVAVGDHPQRVRLARVPADWTGPSAN</sequence>
<reference evidence="2 3" key="1">
    <citation type="journal article" date="2023" name="Microb. Genom.">
        <title>Mesoterricola silvestris gen. nov., sp. nov., Mesoterricola sediminis sp. nov., Geothrix oryzae sp. nov., Geothrix edaphica sp. nov., Geothrix rubra sp. nov., and Geothrix limicola sp. nov., six novel members of Acidobacteriota isolated from soils.</title>
        <authorList>
            <person name="Weisberg A.J."/>
            <person name="Pearce E."/>
            <person name="Kramer C.G."/>
            <person name="Chang J.H."/>
            <person name="Clarke C.R."/>
        </authorList>
    </citation>
    <scope>NUCLEOTIDE SEQUENCE [LARGE SCALE GENOMIC DNA]</scope>
    <source>
        <strain evidence="2 3">ID09-01A</strain>
    </source>
</reference>
<comment type="caution">
    <text evidence="2">The sequence shown here is derived from an EMBL/GenBank/DDBJ whole genome shotgun (WGS) entry which is preliminary data.</text>
</comment>
<dbReference type="InterPro" id="IPR015943">
    <property type="entry name" value="WD40/YVTN_repeat-like_dom_sf"/>
</dbReference>
<protein>
    <submittedName>
        <fullName evidence="2">YncE family protein</fullName>
    </submittedName>
</protein>
<dbReference type="InterPro" id="IPR011045">
    <property type="entry name" value="N2O_reductase_N"/>
</dbReference>